<feature type="transmembrane region" description="Helical" evidence="2">
    <location>
        <begin position="183"/>
        <end position="210"/>
    </location>
</feature>
<dbReference type="PANTHER" id="PTHR14136:SF17">
    <property type="entry name" value="BTB_POZ DOMAIN-CONTAINING PROTEIN KCTD9"/>
    <property type="match status" value="1"/>
</dbReference>
<dbReference type="InterPro" id="IPR001646">
    <property type="entry name" value="5peptide_repeat"/>
</dbReference>
<reference evidence="4" key="1">
    <citation type="submission" date="2020-09" db="EMBL/GenBank/DDBJ databases">
        <authorList>
            <person name="Blom J."/>
        </authorList>
    </citation>
    <scope>NUCLEOTIDE SEQUENCE</scope>
    <source>
        <strain evidence="4">No.713</strain>
    </source>
</reference>
<dbReference type="KEGG" id="ppsu:NO713_01082"/>
<evidence type="ECO:0000313" key="5">
    <source>
        <dbReference type="Proteomes" id="UP001153719"/>
    </source>
</evidence>
<evidence type="ECO:0000256" key="2">
    <source>
        <dbReference type="SAM" id="Phobius"/>
    </source>
</evidence>
<dbReference type="SUPFAM" id="SSF141571">
    <property type="entry name" value="Pentapeptide repeat-like"/>
    <property type="match status" value="1"/>
</dbReference>
<dbReference type="Proteomes" id="UP001153719">
    <property type="component" value="Chromosome"/>
</dbReference>
<feature type="transmembrane region" description="Helical" evidence="2">
    <location>
        <begin position="152"/>
        <end position="176"/>
    </location>
</feature>
<keyword evidence="2" id="KW-1133">Transmembrane helix</keyword>
<feature type="transmembrane region" description="Helical" evidence="2">
    <location>
        <begin position="122"/>
        <end position="146"/>
    </location>
</feature>
<proteinExistence type="predicted"/>
<sequence>MPQDFSGQNLRGRNFKDRKDLAGADFSNADIRGANFNNAILIGANFNKAKAGMQRRWATILVIFSLLLSLIVGFFSGWGAGFIGLFFAPEINKEYAIISVTIILIILAVFFIVTIRRGLGAAGAAVAVAVAIAGATGAAVAGAAGVAGAGAWVVAGAGALADAFAGAIAVALAVAATWGGAIAVAWGGAIAVAWGGAIAVAAALVAALIAALVEPWTVALAEAVVVLSIYIAWRALVGDEKHDFIRKIAVFFASTGGTNFRNADLTDANFTQATLKSTKFTGANLTRTRFYEAKELHLARVGKSILDPLPIRSLLVTRNGHNKSYINANLRGANLMGADLSGANLKGANISDATFQSANLEEANLTLTEAINTDFTRALMTGACIEAWNIESNTKLDHVDCRYIYLLEDPKPGTEDDREVRPSSGEFAPGAFTKLFQEVLTTVDFIFGKGVDWKAFIAAFQKVQIENEDTELTIQSIENKGDGVVVVRVSVPPDTNKEKIHREFTENYELALKAIEEKYQAKLESKDEQITLYRQQLEDSRQREIQQNYQMDKIIDILAAKTAVNVPVNEREVKAIAQHQTAINLVILTLLKGNFETGFPSIIVQVWTKDDQLPTQHPGELEPRLDLLKVYHSWQSKYNDFIKPLIATRIGKSSASITSGSKVEIDQFAEQLEEQLNKWLNTDQFLAIDKILREKFQRSDEIQVIIQSDDINVRRLPWHLWDFFKPYRKAEIALSSPFYDRPVRTPPQRNQIRILSILGDDKGINLDKDKASIEKTGAEPVFLPKPNRQELEEQLWCQQGWDILCFSGHSSSDMDGSNGWFYINDIDKITIAELKTALTTAIENGLQIAIFNSCDGLGLANQLATLHIPQIIVMREPVPDAVAQAFLTHFMNAFASGKSFYLSVREAREKLQSLEQYLPCASWLPIICQNPAEIPPTWDSLRRALS</sequence>
<feature type="coiled-coil region" evidence="1">
    <location>
        <begin position="516"/>
        <end position="543"/>
    </location>
</feature>
<accession>A0A9W4CG87</accession>
<dbReference type="PANTHER" id="PTHR14136">
    <property type="entry name" value="BTB_POZ DOMAIN-CONTAINING PROTEIN KCTD9"/>
    <property type="match status" value="1"/>
</dbReference>
<feature type="transmembrane region" description="Helical" evidence="2">
    <location>
        <begin position="95"/>
        <end position="115"/>
    </location>
</feature>
<evidence type="ECO:0000313" key="4">
    <source>
        <dbReference type="EMBL" id="CAD5927691.1"/>
    </source>
</evidence>
<dbReference type="Pfam" id="PF00805">
    <property type="entry name" value="Pentapeptide"/>
    <property type="match status" value="3"/>
</dbReference>
<dbReference type="Gene3D" id="2.160.20.80">
    <property type="entry name" value="E3 ubiquitin-protein ligase SopA"/>
    <property type="match status" value="3"/>
</dbReference>
<evidence type="ECO:0000259" key="3">
    <source>
        <dbReference type="Pfam" id="PF12770"/>
    </source>
</evidence>
<keyword evidence="5" id="KW-1185">Reference proteome</keyword>
<protein>
    <submittedName>
        <fullName evidence="4">FH protein interacting protein FIP2</fullName>
    </submittedName>
</protein>
<dbReference type="RefSeq" id="WP_254173204.1">
    <property type="nucleotide sequence ID" value="NZ_LR882967.1"/>
</dbReference>
<dbReference type="Pfam" id="PF12770">
    <property type="entry name" value="CHAT"/>
    <property type="match status" value="1"/>
</dbReference>
<feature type="transmembrane region" description="Helical" evidence="2">
    <location>
        <begin position="57"/>
        <end position="83"/>
    </location>
</feature>
<keyword evidence="2" id="KW-0472">Membrane</keyword>
<keyword evidence="1" id="KW-0175">Coiled coil</keyword>
<dbReference type="InterPro" id="IPR051082">
    <property type="entry name" value="Pentapeptide-BTB/POZ_domain"/>
</dbReference>
<name>A0A9W4CG87_9CYAN</name>
<dbReference type="EMBL" id="LR882967">
    <property type="protein sequence ID" value="CAD5927691.1"/>
    <property type="molecule type" value="Genomic_DNA"/>
</dbReference>
<dbReference type="InterPro" id="IPR024983">
    <property type="entry name" value="CHAT_dom"/>
</dbReference>
<evidence type="ECO:0000256" key="1">
    <source>
        <dbReference type="SAM" id="Coils"/>
    </source>
</evidence>
<feature type="domain" description="CHAT" evidence="3">
    <location>
        <begin position="779"/>
        <end position="917"/>
    </location>
</feature>
<dbReference type="AlphaFoldDB" id="A0A9W4CG87"/>
<gene>
    <name evidence="4" type="primary">FIP2</name>
    <name evidence="4" type="ORF">NO713_01082</name>
</gene>
<keyword evidence="2" id="KW-0812">Transmembrane</keyword>
<organism evidence="4 5">
    <name type="scientific">Planktothrix pseudagardhii</name>
    <dbReference type="NCBI Taxonomy" id="132604"/>
    <lineage>
        <taxon>Bacteria</taxon>
        <taxon>Bacillati</taxon>
        <taxon>Cyanobacteriota</taxon>
        <taxon>Cyanophyceae</taxon>
        <taxon>Oscillatoriophycideae</taxon>
        <taxon>Oscillatoriales</taxon>
        <taxon>Microcoleaceae</taxon>
        <taxon>Planktothrix</taxon>
    </lineage>
</organism>